<dbReference type="PANTHER" id="PTHR45831:SF2">
    <property type="entry name" value="LD24721P"/>
    <property type="match status" value="1"/>
</dbReference>
<name>A0ABW0L314_9BURK</name>
<dbReference type="Pfam" id="PF13181">
    <property type="entry name" value="TPR_8"/>
    <property type="match status" value="1"/>
</dbReference>
<dbReference type="PANTHER" id="PTHR45831">
    <property type="entry name" value="LD24721P"/>
    <property type="match status" value="1"/>
</dbReference>
<feature type="region of interest" description="Disordered" evidence="4">
    <location>
        <begin position="256"/>
        <end position="280"/>
    </location>
</feature>
<evidence type="ECO:0000256" key="3">
    <source>
        <dbReference type="PROSITE-ProRule" id="PRU00339"/>
    </source>
</evidence>
<protein>
    <submittedName>
        <fullName evidence="5">Tetratricopeptide repeat protein</fullName>
    </submittedName>
</protein>
<feature type="compositionally biased region" description="Low complexity" evidence="4">
    <location>
        <begin position="256"/>
        <end position="270"/>
    </location>
</feature>
<dbReference type="InterPro" id="IPR019734">
    <property type="entry name" value="TPR_rpt"/>
</dbReference>
<comment type="caution">
    <text evidence="5">The sequence shown here is derived from an EMBL/GenBank/DDBJ whole genome shotgun (WGS) entry which is preliminary data.</text>
</comment>
<keyword evidence="6" id="KW-1185">Reference proteome</keyword>
<evidence type="ECO:0000256" key="4">
    <source>
        <dbReference type="SAM" id="MobiDB-lite"/>
    </source>
</evidence>
<feature type="repeat" description="TPR" evidence="3">
    <location>
        <begin position="189"/>
        <end position="222"/>
    </location>
</feature>
<feature type="repeat" description="TPR" evidence="3">
    <location>
        <begin position="121"/>
        <end position="154"/>
    </location>
</feature>
<sequence length="343" mass="35736">MGIWIILLLVVLYVMFGRDKTDSSHTDAAKAQAEETPAAAPAALEPATPDPASAAPEAAVTEAPAPQTVSEVLSAIPVEAAQPSLAAMLAAARQPDLAPLLHARKGFLQLQLPAQGDSAAARAANKEGVEALQVQTYGDAVESFKKALLADPRDQEAATNLAYALYKQGNFTDARLAAMAALVLGPEQPVAWGNLAQALAEHGETDNAASAFLLAVRLSPDQAKARDALRTMAQAGPSLAVRDVAGKAVAMMTEAAPADPEARPPAARVPVPSPAPASQIRDNSVVNGLMDDAEACSSARKYDCAISNAKAVLRLDPQHARARALQRQAETEQKRALDSITIE</sequence>
<reference evidence="6" key="1">
    <citation type="journal article" date="2019" name="Int. J. Syst. Evol. Microbiol.">
        <title>The Global Catalogue of Microorganisms (GCM) 10K type strain sequencing project: providing services to taxonomists for standard genome sequencing and annotation.</title>
        <authorList>
            <consortium name="The Broad Institute Genomics Platform"/>
            <consortium name="The Broad Institute Genome Sequencing Center for Infectious Disease"/>
            <person name="Wu L."/>
            <person name="Ma J."/>
        </authorList>
    </citation>
    <scope>NUCLEOTIDE SEQUENCE [LARGE SCALE GENOMIC DNA]</scope>
    <source>
        <strain evidence="6">KACC 12649</strain>
    </source>
</reference>
<keyword evidence="2 3" id="KW-0802">TPR repeat</keyword>
<dbReference type="Pfam" id="PF13432">
    <property type="entry name" value="TPR_16"/>
    <property type="match status" value="1"/>
</dbReference>
<proteinExistence type="predicted"/>
<dbReference type="SUPFAM" id="SSF48452">
    <property type="entry name" value="TPR-like"/>
    <property type="match status" value="1"/>
</dbReference>
<evidence type="ECO:0000313" key="5">
    <source>
        <dbReference type="EMBL" id="MFC5460175.1"/>
    </source>
</evidence>
<feature type="region of interest" description="Disordered" evidence="4">
    <location>
        <begin position="25"/>
        <end position="64"/>
    </location>
</feature>
<dbReference type="InterPro" id="IPR011990">
    <property type="entry name" value="TPR-like_helical_dom_sf"/>
</dbReference>
<dbReference type="SMART" id="SM00028">
    <property type="entry name" value="TPR"/>
    <property type="match status" value="4"/>
</dbReference>
<gene>
    <name evidence="5" type="ORF">ACFPN5_10195</name>
</gene>
<organism evidence="5 6">
    <name type="scientific">Massilia niabensis</name>
    <dbReference type="NCBI Taxonomy" id="544910"/>
    <lineage>
        <taxon>Bacteria</taxon>
        <taxon>Pseudomonadati</taxon>
        <taxon>Pseudomonadota</taxon>
        <taxon>Betaproteobacteria</taxon>
        <taxon>Burkholderiales</taxon>
        <taxon>Oxalobacteraceae</taxon>
        <taxon>Telluria group</taxon>
        <taxon>Massilia</taxon>
    </lineage>
</organism>
<dbReference type="PROSITE" id="PS50005">
    <property type="entry name" value="TPR"/>
    <property type="match status" value="2"/>
</dbReference>
<dbReference type="EMBL" id="JBHSMU010000009">
    <property type="protein sequence ID" value="MFC5460175.1"/>
    <property type="molecule type" value="Genomic_DNA"/>
</dbReference>
<dbReference type="InterPro" id="IPR047150">
    <property type="entry name" value="SGT"/>
</dbReference>
<dbReference type="Gene3D" id="1.25.40.10">
    <property type="entry name" value="Tetratricopeptide repeat domain"/>
    <property type="match status" value="1"/>
</dbReference>
<evidence type="ECO:0000313" key="6">
    <source>
        <dbReference type="Proteomes" id="UP001596050"/>
    </source>
</evidence>
<keyword evidence="1" id="KW-0677">Repeat</keyword>
<accession>A0ABW0L314</accession>
<dbReference type="Proteomes" id="UP001596050">
    <property type="component" value="Unassembled WGS sequence"/>
</dbReference>
<feature type="compositionally biased region" description="Low complexity" evidence="4">
    <location>
        <begin position="29"/>
        <end position="64"/>
    </location>
</feature>
<evidence type="ECO:0000256" key="2">
    <source>
        <dbReference type="ARBA" id="ARBA00022803"/>
    </source>
</evidence>
<evidence type="ECO:0000256" key="1">
    <source>
        <dbReference type="ARBA" id="ARBA00022737"/>
    </source>
</evidence>